<accession>A0A395S431</accession>
<evidence type="ECO:0000313" key="3">
    <source>
        <dbReference type="Proteomes" id="UP000266152"/>
    </source>
</evidence>
<evidence type="ECO:0000313" key="2">
    <source>
        <dbReference type="EMBL" id="RGP67166.1"/>
    </source>
</evidence>
<dbReference type="AlphaFoldDB" id="A0A395S431"/>
<comment type="caution">
    <text evidence="2">The sequence shown here is derived from an EMBL/GenBank/DDBJ whole genome shotgun (WGS) entry which is preliminary data.</text>
</comment>
<name>A0A395S431_FUSSP</name>
<keyword evidence="3" id="KW-1185">Reference proteome</keyword>
<feature type="region of interest" description="Disordered" evidence="1">
    <location>
        <begin position="1"/>
        <end position="87"/>
    </location>
</feature>
<feature type="compositionally biased region" description="Basic and acidic residues" evidence="1">
    <location>
        <begin position="21"/>
        <end position="45"/>
    </location>
</feature>
<dbReference type="EMBL" id="PXOF01000086">
    <property type="protein sequence ID" value="RGP67166.1"/>
    <property type="molecule type" value="Genomic_DNA"/>
</dbReference>
<sequence>MFRTYNTRGRRAQSGAYRYDTNSEPRKETSEMDREELKHIDETFLKKPTRAPLPAFRTKPNPARLNDSEWPKLPKTPDVEKPTTVRPPLTTVAVERLVRETRRQEDAWSTKLYHQTGSGLLPTPTEIWVTRLREDHRRGILLGTRHEIEEGKQIERVLCRGKNRMTSGYGE</sequence>
<proteinExistence type="predicted"/>
<evidence type="ECO:0000256" key="1">
    <source>
        <dbReference type="SAM" id="MobiDB-lite"/>
    </source>
</evidence>
<organism evidence="2 3">
    <name type="scientific">Fusarium sporotrichioides</name>
    <dbReference type="NCBI Taxonomy" id="5514"/>
    <lineage>
        <taxon>Eukaryota</taxon>
        <taxon>Fungi</taxon>
        <taxon>Dikarya</taxon>
        <taxon>Ascomycota</taxon>
        <taxon>Pezizomycotina</taxon>
        <taxon>Sordariomycetes</taxon>
        <taxon>Hypocreomycetidae</taxon>
        <taxon>Hypocreales</taxon>
        <taxon>Nectriaceae</taxon>
        <taxon>Fusarium</taxon>
    </lineage>
</organism>
<protein>
    <submittedName>
        <fullName evidence="2">Uncharacterized protein</fullName>
    </submittedName>
</protein>
<gene>
    <name evidence="2" type="ORF">FSPOR_6222</name>
</gene>
<feature type="compositionally biased region" description="Basic and acidic residues" evidence="1">
    <location>
        <begin position="66"/>
        <end position="83"/>
    </location>
</feature>
<dbReference type="Proteomes" id="UP000266152">
    <property type="component" value="Unassembled WGS sequence"/>
</dbReference>
<reference evidence="2 3" key="1">
    <citation type="journal article" date="2018" name="PLoS Pathog.">
        <title>Evolution of structural diversity of trichothecenes, a family of toxins produced by plant pathogenic and entomopathogenic fungi.</title>
        <authorList>
            <person name="Proctor R.H."/>
            <person name="McCormick S.P."/>
            <person name="Kim H.S."/>
            <person name="Cardoza R.E."/>
            <person name="Stanley A.M."/>
            <person name="Lindo L."/>
            <person name="Kelly A."/>
            <person name="Brown D.W."/>
            <person name="Lee T."/>
            <person name="Vaughan M.M."/>
            <person name="Alexander N.J."/>
            <person name="Busman M."/>
            <person name="Gutierrez S."/>
        </authorList>
    </citation>
    <scope>NUCLEOTIDE SEQUENCE [LARGE SCALE GENOMIC DNA]</scope>
    <source>
        <strain evidence="2 3">NRRL 3299</strain>
    </source>
</reference>